<dbReference type="EMBL" id="BGPR01029400">
    <property type="protein sequence ID" value="GBO01159.1"/>
    <property type="molecule type" value="Genomic_DNA"/>
</dbReference>
<dbReference type="EMBL" id="BGPR01029397">
    <property type="protein sequence ID" value="GBO01155.1"/>
    <property type="molecule type" value="Genomic_DNA"/>
</dbReference>
<evidence type="ECO:0000313" key="1">
    <source>
        <dbReference type="EMBL" id="GBO01155.1"/>
    </source>
</evidence>
<evidence type="ECO:0000313" key="2">
    <source>
        <dbReference type="EMBL" id="GBO01159.1"/>
    </source>
</evidence>
<dbReference type="Proteomes" id="UP000499080">
    <property type="component" value="Unassembled WGS sequence"/>
</dbReference>
<dbReference type="OrthoDB" id="6468545at2759"/>
<reference evidence="2 3" key="1">
    <citation type="journal article" date="2019" name="Sci. Rep.">
        <title>Orb-weaving spider Araneus ventricosus genome elucidates the spidroin gene catalogue.</title>
        <authorList>
            <person name="Kono N."/>
            <person name="Nakamura H."/>
            <person name="Ohtoshi R."/>
            <person name="Moran D.A.P."/>
            <person name="Shinohara A."/>
            <person name="Yoshida Y."/>
            <person name="Fujiwara M."/>
            <person name="Mori M."/>
            <person name="Tomita M."/>
            <person name="Arakawa K."/>
        </authorList>
    </citation>
    <scope>NUCLEOTIDE SEQUENCE [LARGE SCALE GENOMIC DNA]</scope>
</reference>
<proteinExistence type="predicted"/>
<protein>
    <submittedName>
        <fullName evidence="2">Uncharacterized protein</fullName>
    </submittedName>
</protein>
<comment type="caution">
    <text evidence="2">The sequence shown here is derived from an EMBL/GenBank/DDBJ whole genome shotgun (WGS) entry which is preliminary data.</text>
</comment>
<sequence>MVLYDTVQDEQVVFRLSIIRLLEKLQNGIVFLRPTSYQYSVRNITSHYFLLDDFRAISLKRKPEPGNVIFSGGTVLSGQYTAVRRLLENPSNTCLIHQKQVFHCFACKPVSLFR</sequence>
<keyword evidence="3" id="KW-1185">Reference proteome</keyword>
<name>A0A4Y2TKM8_ARAVE</name>
<evidence type="ECO:0000313" key="3">
    <source>
        <dbReference type="Proteomes" id="UP000499080"/>
    </source>
</evidence>
<gene>
    <name evidence="2" type="ORF">AVEN_1715_1</name>
    <name evidence="1" type="ORF">AVEN_84717_1</name>
</gene>
<accession>A0A4Y2TKM8</accession>
<organism evidence="2 3">
    <name type="scientific">Araneus ventricosus</name>
    <name type="common">Orbweaver spider</name>
    <name type="synonym">Epeira ventricosa</name>
    <dbReference type="NCBI Taxonomy" id="182803"/>
    <lineage>
        <taxon>Eukaryota</taxon>
        <taxon>Metazoa</taxon>
        <taxon>Ecdysozoa</taxon>
        <taxon>Arthropoda</taxon>
        <taxon>Chelicerata</taxon>
        <taxon>Arachnida</taxon>
        <taxon>Araneae</taxon>
        <taxon>Araneomorphae</taxon>
        <taxon>Entelegynae</taxon>
        <taxon>Araneoidea</taxon>
        <taxon>Araneidae</taxon>
        <taxon>Araneus</taxon>
    </lineage>
</organism>
<dbReference type="AlphaFoldDB" id="A0A4Y2TKM8"/>